<proteinExistence type="predicted"/>
<dbReference type="OrthoDB" id="9809488at2"/>
<dbReference type="EMBL" id="CP000679">
    <property type="protein sequence ID" value="ABP67037.2"/>
    <property type="molecule type" value="Genomic_DNA"/>
</dbReference>
<keyword evidence="2" id="KW-0472">Membrane</keyword>
<dbReference type="Pfam" id="PF01551">
    <property type="entry name" value="Peptidase_M23"/>
    <property type="match status" value="1"/>
</dbReference>
<dbReference type="eggNOG" id="COG0739">
    <property type="taxonomic scope" value="Bacteria"/>
</dbReference>
<protein>
    <submittedName>
        <fullName evidence="5">Peptidase M23B</fullName>
    </submittedName>
</protein>
<dbReference type="RefSeq" id="WP_011916973.1">
    <property type="nucleotide sequence ID" value="NC_009437.1"/>
</dbReference>
<gene>
    <name evidence="5" type="ordered locus">Csac_1436</name>
</gene>
<feature type="transmembrane region" description="Helical" evidence="2">
    <location>
        <begin position="21"/>
        <end position="44"/>
    </location>
</feature>
<sequence>MEYYRRKNNRKSKLKTLLKSPVAIALLGFFLIIITFLAVIYSFAEEKSISEKLTKEQNERLLREVTEEVRKLNGNLYDYNGIDEDLILTYPWVIAYYKYLVLSSNMGLLEKKDLEEVMKEAAKRGIKNVTEDVVRKLLPEVYYQKCKNELLSIARRMQPRFFYIKHNITTETTKQVTKEKTRTYTYTVENEVYDPQTGQTEKVSSVKTQTVKITWTEKVKMTETQPIYLLICADTIKNRFTVSYKLQKTTTTYQNNLPVSASVYDTGELALDFDPKKIIEQKEAKKAKDLDIKTKYEIVSNLDNAEKVEKTAKTDVLDPGNQNPSVSLPQEAKNVSYTDSQEVVLKEKTLQKVQTMPVIDSTYNVDAEYKRLEEMILEDNKNDDVEFSKKLIIYTAMTYERGDKDFGWLFEDVKENIFGRPEVVSASSLIQYVPDEYEKYFEEAEKILGIPSWFLAAIAARESSFNPKAKAKNKDGYACGLMQVQQIYWDDHVKDFKARYPNIDITGDINNPRDQILIGSFVFKSYLGDAQIDWAGSGWQEGVIPALASYWLGPEGCKSDAPDYEKTRKQYAQKLIGQARLFKFRSFEKRHPEYMPVDSKYMIITSLYGLRIHPITGREKMHTGVDIGAPMNTDVKSIINGTVVFASAMQGYGNTVIVKGTLSGQEIEVLYAHLNSIVVEKGQAVTQGSVIGGVGSTGYSTGPHLHFEIRVAGQPVDPFEILQQLVK</sequence>
<dbReference type="Proteomes" id="UP000000256">
    <property type="component" value="Chromosome"/>
</dbReference>
<reference evidence="5 6" key="1">
    <citation type="journal article" date="2008" name="Appl. Environ. Microbiol.">
        <title>Hydrogenomics of the extremely thermophilic bacterium Caldicellulosiruptor saccharolyticus.</title>
        <authorList>
            <person name="van de Werken H.J."/>
            <person name="Verhaart M.R."/>
            <person name="VanFossen A.L."/>
            <person name="Willquist K."/>
            <person name="Lewis D.L."/>
            <person name="Nichols J.D."/>
            <person name="Goorissen H.P."/>
            <person name="Mongodin E.F."/>
            <person name="Nelson K.E."/>
            <person name="van Niel E.W."/>
            <person name="Stams A.J."/>
            <person name="Ward D.E."/>
            <person name="de Vos W.M."/>
            <person name="van der Oost J."/>
            <person name="Kelly R.M."/>
            <person name="Kengen S.W."/>
        </authorList>
    </citation>
    <scope>NUCLEOTIDE SEQUENCE [LARGE SCALE GENOMIC DNA]</scope>
    <source>
        <strain evidence="6">ATCC 43494 / DSM 8903 / Tp8T 6331</strain>
    </source>
</reference>
<evidence type="ECO:0000313" key="6">
    <source>
        <dbReference type="Proteomes" id="UP000000256"/>
    </source>
</evidence>
<dbReference type="Gene3D" id="1.10.530.10">
    <property type="match status" value="1"/>
</dbReference>
<dbReference type="eggNOG" id="COG0741">
    <property type="taxonomic scope" value="Bacteria"/>
</dbReference>
<keyword evidence="2" id="KW-1133">Transmembrane helix</keyword>
<accession>A4XJF2</accession>
<dbReference type="PANTHER" id="PTHR21666">
    <property type="entry name" value="PEPTIDASE-RELATED"/>
    <property type="match status" value="1"/>
</dbReference>
<dbReference type="SUPFAM" id="SSF53955">
    <property type="entry name" value="Lysozyme-like"/>
    <property type="match status" value="1"/>
</dbReference>
<evidence type="ECO:0000259" key="3">
    <source>
        <dbReference type="Pfam" id="PF01464"/>
    </source>
</evidence>
<keyword evidence="2" id="KW-0812">Transmembrane</keyword>
<evidence type="ECO:0000256" key="1">
    <source>
        <dbReference type="ARBA" id="ARBA00022729"/>
    </source>
</evidence>
<dbReference type="SUPFAM" id="SSF51261">
    <property type="entry name" value="Duplicated hybrid motif"/>
    <property type="match status" value="1"/>
</dbReference>
<dbReference type="HOGENOM" id="CLU_380697_0_0_9"/>
<dbReference type="AlphaFoldDB" id="A4XJF2"/>
<organism evidence="5 6">
    <name type="scientific">Caldicellulosiruptor saccharolyticus (strain ATCC 43494 / DSM 8903 / Tp8T 6331)</name>
    <dbReference type="NCBI Taxonomy" id="351627"/>
    <lineage>
        <taxon>Bacteria</taxon>
        <taxon>Bacillati</taxon>
        <taxon>Bacillota</taxon>
        <taxon>Bacillota incertae sedis</taxon>
        <taxon>Caldicellulosiruptorales</taxon>
        <taxon>Caldicellulosiruptoraceae</taxon>
        <taxon>Caldicellulosiruptor</taxon>
    </lineage>
</organism>
<dbReference type="InterPro" id="IPR016047">
    <property type="entry name" value="M23ase_b-sheet_dom"/>
</dbReference>
<feature type="domain" description="M23ase beta-sheet core" evidence="4">
    <location>
        <begin position="620"/>
        <end position="718"/>
    </location>
</feature>
<evidence type="ECO:0000313" key="5">
    <source>
        <dbReference type="EMBL" id="ABP67037.2"/>
    </source>
</evidence>
<keyword evidence="1" id="KW-0732">Signal</keyword>
<dbReference type="InterPro" id="IPR050570">
    <property type="entry name" value="Cell_wall_metabolism_enzyme"/>
</dbReference>
<dbReference type="KEGG" id="csc:Csac_1436"/>
<evidence type="ECO:0000256" key="2">
    <source>
        <dbReference type="SAM" id="Phobius"/>
    </source>
</evidence>
<dbReference type="InterPro" id="IPR011055">
    <property type="entry name" value="Dup_hybrid_motif"/>
</dbReference>
<dbReference type="Gene3D" id="2.70.70.10">
    <property type="entry name" value="Glucose Permease (Domain IIA)"/>
    <property type="match status" value="1"/>
</dbReference>
<dbReference type="GO" id="GO:0004222">
    <property type="term" value="F:metalloendopeptidase activity"/>
    <property type="evidence" value="ECO:0007669"/>
    <property type="project" value="TreeGrafter"/>
</dbReference>
<dbReference type="Pfam" id="PF01464">
    <property type="entry name" value="SLT"/>
    <property type="match status" value="1"/>
</dbReference>
<dbReference type="PANTHER" id="PTHR21666:SF289">
    <property type="entry name" value="L-ALA--D-GLU ENDOPEPTIDASE"/>
    <property type="match status" value="1"/>
</dbReference>
<name>A4XJF2_CALS8</name>
<keyword evidence="6" id="KW-1185">Reference proteome</keyword>
<evidence type="ECO:0000259" key="4">
    <source>
        <dbReference type="Pfam" id="PF01551"/>
    </source>
</evidence>
<feature type="domain" description="Transglycosylase SLT" evidence="3">
    <location>
        <begin position="440"/>
        <end position="550"/>
    </location>
</feature>
<dbReference type="InterPro" id="IPR008258">
    <property type="entry name" value="Transglycosylase_SLT_dom_1"/>
</dbReference>
<dbReference type="CDD" id="cd12797">
    <property type="entry name" value="M23_peptidase"/>
    <property type="match status" value="1"/>
</dbReference>
<dbReference type="STRING" id="351627.Csac_1436"/>
<dbReference type="InterPro" id="IPR023346">
    <property type="entry name" value="Lysozyme-like_dom_sf"/>
</dbReference>